<dbReference type="RefSeq" id="WP_209868916.1">
    <property type="nucleotide sequence ID" value="NZ_JAGGLV010000001.1"/>
</dbReference>
<dbReference type="InterPro" id="IPR037883">
    <property type="entry name" value="Knr4/Smi1-like_sf"/>
</dbReference>
<sequence>MYERLTEKLSKPSAIRWFPGHGAEESWIAEAEAELGFKLPPSYRWWLARYGGGSLGDGQILTLVAPEDREYTDWDLLYIHRLNLAEEWWVSRFPHRMDLFVPDSDDLYYFDTSSPDEQGEFSVMRYDLMNDLIEEYAPTFAGFLEQLIDERK</sequence>
<reference evidence="2 3" key="1">
    <citation type="submission" date="2021-03" db="EMBL/GenBank/DDBJ databases">
        <title>Genomic Encyclopedia of Type Strains, Phase IV (KMG-IV): sequencing the most valuable type-strain genomes for metagenomic binning, comparative biology and taxonomic classification.</title>
        <authorList>
            <person name="Goeker M."/>
        </authorList>
    </citation>
    <scope>NUCLEOTIDE SEQUENCE [LARGE SCALE GENOMIC DNA]</scope>
    <source>
        <strain evidence="2 3">DSM 101953</strain>
    </source>
</reference>
<evidence type="ECO:0000259" key="1">
    <source>
        <dbReference type="SMART" id="SM00860"/>
    </source>
</evidence>
<proteinExistence type="predicted"/>
<dbReference type="Proteomes" id="UP000773462">
    <property type="component" value="Unassembled WGS sequence"/>
</dbReference>
<dbReference type="InterPro" id="IPR018958">
    <property type="entry name" value="Knr4/Smi1-like_dom"/>
</dbReference>
<evidence type="ECO:0000313" key="2">
    <source>
        <dbReference type="EMBL" id="MBP2110362.1"/>
    </source>
</evidence>
<evidence type="ECO:0000313" key="3">
    <source>
        <dbReference type="Proteomes" id="UP000773462"/>
    </source>
</evidence>
<keyword evidence="3" id="KW-1185">Reference proteome</keyword>
<dbReference type="EMBL" id="JAGGLV010000001">
    <property type="protein sequence ID" value="MBP2110362.1"/>
    <property type="molecule type" value="Genomic_DNA"/>
</dbReference>
<comment type="caution">
    <text evidence="2">The sequence shown here is derived from an EMBL/GenBank/DDBJ whole genome shotgun (WGS) entry which is preliminary data.</text>
</comment>
<dbReference type="SMART" id="SM00860">
    <property type="entry name" value="SMI1_KNR4"/>
    <property type="match status" value="1"/>
</dbReference>
<feature type="domain" description="Knr4/Smi1-like" evidence="1">
    <location>
        <begin position="22"/>
        <end position="146"/>
    </location>
</feature>
<name>A0ABS4NJZ7_9BACL</name>
<protein>
    <recommendedName>
        <fullName evidence="1">Knr4/Smi1-like domain-containing protein</fullName>
    </recommendedName>
</protein>
<organism evidence="2 3">
    <name type="scientific">Paenibacillus silagei</name>
    <dbReference type="NCBI Taxonomy" id="1670801"/>
    <lineage>
        <taxon>Bacteria</taxon>
        <taxon>Bacillati</taxon>
        <taxon>Bacillota</taxon>
        <taxon>Bacilli</taxon>
        <taxon>Bacillales</taxon>
        <taxon>Paenibacillaceae</taxon>
        <taxon>Paenibacillus</taxon>
    </lineage>
</organism>
<dbReference type="SUPFAM" id="SSF160631">
    <property type="entry name" value="SMI1/KNR4-like"/>
    <property type="match status" value="1"/>
</dbReference>
<accession>A0ABS4NJZ7</accession>
<gene>
    <name evidence="2" type="ORF">J2Z70_000501</name>
</gene>
<dbReference type="Gene3D" id="3.40.1580.10">
    <property type="entry name" value="SMI1/KNR4-like"/>
    <property type="match status" value="1"/>
</dbReference>
<dbReference type="Pfam" id="PF14568">
    <property type="entry name" value="SUKH_6"/>
    <property type="match status" value="1"/>
</dbReference>